<comment type="caution">
    <text evidence="2">The sequence shown here is derived from an EMBL/GenBank/DDBJ whole genome shotgun (WGS) entry which is preliminary data.</text>
</comment>
<protein>
    <recommendedName>
        <fullName evidence="4">Ribbon-helix-helix protein CopG domain-containing protein</fullName>
    </recommendedName>
</protein>
<feature type="region of interest" description="Disordered" evidence="1">
    <location>
        <begin position="49"/>
        <end position="84"/>
    </location>
</feature>
<dbReference type="EMBL" id="JAVSGH010000007">
    <property type="protein sequence ID" value="MDT3724885.1"/>
    <property type="molecule type" value="Genomic_DNA"/>
</dbReference>
<keyword evidence="3" id="KW-1185">Reference proteome</keyword>
<evidence type="ECO:0000313" key="2">
    <source>
        <dbReference type="EMBL" id="MDT3724885.1"/>
    </source>
</evidence>
<organism evidence="2 3">
    <name type="scientific">Streptomyces althioticus subsp. attaecolombicae</name>
    <dbReference type="NCBI Taxonomy" id="3075534"/>
    <lineage>
        <taxon>Bacteria</taxon>
        <taxon>Bacillati</taxon>
        <taxon>Actinomycetota</taxon>
        <taxon>Actinomycetes</taxon>
        <taxon>Kitasatosporales</taxon>
        <taxon>Streptomycetaceae</taxon>
        <taxon>Streptomyces</taxon>
        <taxon>Streptomyces althioticus group</taxon>
    </lineage>
</organism>
<gene>
    <name evidence="2" type="ORF">ROS62_08275</name>
</gene>
<evidence type="ECO:0000313" key="3">
    <source>
        <dbReference type="Proteomes" id="UP001181313"/>
    </source>
</evidence>
<dbReference type="Proteomes" id="UP001181313">
    <property type="component" value="Unassembled WGS sequence"/>
</dbReference>
<proteinExistence type="predicted"/>
<reference evidence="2" key="1">
    <citation type="submission" date="2024-05" db="EMBL/GenBank/DDBJ databases">
        <title>30 novel species of actinomycetes from the DSMZ collection.</title>
        <authorList>
            <person name="Nouioui I."/>
        </authorList>
    </citation>
    <scope>NUCLEOTIDE SEQUENCE</scope>
    <source>
        <strain evidence="2">DSM 41972</strain>
    </source>
</reference>
<accession>A0ABU3HXA5</accession>
<dbReference type="RefSeq" id="WP_093549741.1">
    <property type="nucleotide sequence ID" value="NZ_JAVSGH010000007.1"/>
</dbReference>
<name>A0ABU3HXA5_9ACTN</name>
<sequence>MTRTPAVVSVRMTEQFAEDLEVLQRSGMSASDAVRHAARIVAQGQRAAELQAQESGGRRPGVMSIPTRALYGPQPPYGGLEQRV</sequence>
<evidence type="ECO:0000256" key="1">
    <source>
        <dbReference type="SAM" id="MobiDB-lite"/>
    </source>
</evidence>
<evidence type="ECO:0008006" key="4">
    <source>
        <dbReference type="Google" id="ProtNLM"/>
    </source>
</evidence>